<dbReference type="AlphaFoldDB" id="A0AAD7TN82"/>
<reference evidence="1" key="1">
    <citation type="submission" date="2022-11" db="EMBL/GenBank/DDBJ databases">
        <title>Genome Sequence of Cubamyces cubensis.</title>
        <authorList>
            <person name="Buettner E."/>
        </authorList>
    </citation>
    <scope>NUCLEOTIDE SEQUENCE</scope>
    <source>
        <strain evidence="1">MPL-01</strain>
    </source>
</reference>
<protein>
    <submittedName>
        <fullName evidence="1">Uncharacterized protein</fullName>
    </submittedName>
</protein>
<proteinExistence type="predicted"/>
<comment type="caution">
    <text evidence="1">The sequence shown here is derived from an EMBL/GenBank/DDBJ whole genome shotgun (WGS) entry which is preliminary data.</text>
</comment>
<name>A0AAD7TN82_9APHY</name>
<dbReference type="Proteomes" id="UP001215151">
    <property type="component" value="Unassembled WGS sequence"/>
</dbReference>
<organism evidence="1 2">
    <name type="scientific">Trametes cubensis</name>
    <dbReference type="NCBI Taxonomy" id="1111947"/>
    <lineage>
        <taxon>Eukaryota</taxon>
        <taxon>Fungi</taxon>
        <taxon>Dikarya</taxon>
        <taxon>Basidiomycota</taxon>
        <taxon>Agaricomycotina</taxon>
        <taxon>Agaricomycetes</taxon>
        <taxon>Polyporales</taxon>
        <taxon>Polyporaceae</taxon>
        <taxon>Trametes</taxon>
    </lineage>
</organism>
<sequence length="276" mass="31291">MDAENLDRTLQILLYLPLPPHPHTEERRHLLSSITIVIDDQSQAAFMAEWDVVYPPQPYQPCPRIPRGNSSLLRGVTTYIPRNVLRNPVYVLISQSSSLALPFRLLVVITVLETLENNLATFNVDFDVITLDLPRRRTISVDLANGFVLHPSEPSGTEQYVTITLEIRRITSSRVHVIASSRLSNSPDPTPPVGWAWMTCTPPRGVTVYLPRNALFSPVYISISRFDHFVCPRRILVTAILNEWLAGIRETVALQVQSRPIRSSTQLTYTLDLNFR</sequence>
<gene>
    <name evidence="1" type="ORF">ONZ51_g9420</name>
</gene>
<evidence type="ECO:0000313" key="2">
    <source>
        <dbReference type="Proteomes" id="UP001215151"/>
    </source>
</evidence>
<evidence type="ECO:0000313" key="1">
    <source>
        <dbReference type="EMBL" id="KAJ8468783.1"/>
    </source>
</evidence>
<accession>A0AAD7TN82</accession>
<keyword evidence="2" id="KW-1185">Reference proteome</keyword>
<dbReference type="EMBL" id="JAPEVG010000321">
    <property type="protein sequence ID" value="KAJ8468783.1"/>
    <property type="molecule type" value="Genomic_DNA"/>
</dbReference>